<feature type="non-terminal residue" evidence="7">
    <location>
        <position position="178"/>
    </location>
</feature>
<dbReference type="SUPFAM" id="SSF52172">
    <property type="entry name" value="CheY-like"/>
    <property type="match status" value="1"/>
</dbReference>
<dbReference type="PROSITE" id="PS50110">
    <property type="entry name" value="RESPONSE_REGULATORY"/>
    <property type="match status" value="1"/>
</dbReference>
<evidence type="ECO:0000259" key="6">
    <source>
        <dbReference type="PROSITE" id="PS50110"/>
    </source>
</evidence>
<dbReference type="GO" id="GO:0009736">
    <property type="term" value="P:cytokinin-activated signaling pathway"/>
    <property type="evidence" value="ECO:0007669"/>
    <property type="project" value="InterPro"/>
</dbReference>
<proteinExistence type="predicted"/>
<dbReference type="Pfam" id="PF00072">
    <property type="entry name" value="Response_reg"/>
    <property type="match status" value="1"/>
</dbReference>
<name>S8C0A6_9LAMI</name>
<evidence type="ECO:0000256" key="5">
    <source>
        <dbReference type="SAM" id="MobiDB-lite"/>
    </source>
</evidence>
<keyword evidence="3" id="KW-0804">Transcription</keyword>
<evidence type="ECO:0000313" key="7">
    <source>
        <dbReference type="EMBL" id="EPS60280.1"/>
    </source>
</evidence>
<feature type="domain" description="Response regulatory" evidence="6">
    <location>
        <begin position="24"/>
        <end position="142"/>
    </location>
</feature>
<evidence type="ECO:0000256" key="2">
    <source>
        <dbReference type="ARBA" id="ARBA00023015"/>
    </source>
</evidence>
<dbReference type="InterPro" id="IPR045279">
    <property type="entry name" value="ARR-like"/>
</dbReference>
<dbReference type="SMART" id="SM00448">
    <property type="entry name" value="REC"/>
    <property type="match status" value="1"/>
</dbReference>
<evidence type="ECO:0000256" key="3">
    <source>
        <dbReference type="ARBA" id="ARBA00023163"/>
    </source>
</evidence>
<keyword evidence="1" id="KW-0902">Two-component regulatory system</keyword>
<comment type="caution">
    <text evidence="4">Lacks conserved residue(s) required for the propagation of feature annotation.</text>
</comment>
<comment type="caution">
    <text evidence="7">The sequence shown here is derived from an EMBL/GenBank/DDBJ whole genome shotgun (WGS) entry which is preliminary data.</text>
</comment>
<keyword evidence="8" id="KW-1185">Reference proteome</keyword>
<dbReference type="AlphaFoldDB" id="S8C0A6"/>
<feature type="non-terminal residue" evidence="7">
    <location>
        <position position="1"/>
    </location>
</feature>
<dbReference type="InterPro" id="IPR001789">
    <property type="entry name" value="Sig_transdc_resp-reg_receiver"/>
</dbReference>
<gene>
    <name evidence="7" type="ORF">M569_14524</name>
</gene>
<dbReference type="PANTHER" id="PTHR43874">
    <property type="entry name" value="TWO-COMPONENT RESPONSE REGULATOR"/>
    <property type="match status" value="1"/>
</dbReference>
<evidence type="ECO:0000313" key="8">
    <source>
        <dbReference type="Proteomes" id="UP000015453"/>
    </source>
</evidence>
<dbReference type="PANTHER" id="PTHR43874:SF95">
    <property type="entry name" value="TWO-COMPONENT RESPONSE REGULATOR-LIKE APRR5"/>
    <property type="match status" value="1"/>
</dbReference>
<dbReference type="EMBL" id="AUSU01007682">
    <property type="protein sequence ID" value="EPS60280.1"/>
    <property type="molecule type" value="Genomic_DNA"/>
</dbReference>
<accession>S8C0A6</accession>
<dbReference type="OrthoDB" id="60033at2759"/>
<dbReference type="Gene3D" id="3.40.50.2300">
    <property type="match status" value="1"/>
</dbReference>
<feature type="compositionally biased region" description="Polar residues" evidence="5">
    <location>
        <begin position="169"/>
        <end position="178"/>
    </location>
</feature>
<keyword evidence="2" id="KW-0805">Transcription regulation</keyword>
<sequence>TAVETGASSEVVRWERFLPDMAVRVLLVEADDSTRHIIAALLRKCGYRVAAVSDGLKAWEVLRARSCSIDLILIEVDLPLISGYALLTLIMEHDACKNIPVIMMSSHDSVSTVYRCMLRGAADFLVKPVRKNELKNLWQHVWRKQASVNVASLGHPDESIGQKKDEAEAQNNAATDNH</sequence>
<organism evidence="7 8">
    <name type="scientific">Genlisea aurea</name>
    <dbReference type="NCBI Taxonomy" id="192259"/>
    <lineage>
        <taxon>Eukaryota</taxon>
        <taxon>Viridiplantae</taxon>
        <taxon>Streptophyta</taxon>
        <taxon>Embryophyta</taxon>
        <taxon>Tracheophyta</taxon>
        <taxon>Spermatophyta</taxon>
        <taxon>Magnoliopsida</taxon>
        <taxon>eudicotyledons</taxon>
        <taxon>Gunneridae</taxon>
        <taxon>Pentapetalae</taxon>
        <taxon>asterids</taxon>
        <taxon>lamiids</taxon>
        <taxon>Lamiales</taxon>
        <taxon>Lentibulariaceae</taxon>
        <taxon>Genlisea</taxon>
    </lineage>
</organism>
<dbReference type="InterPro" id="IPR011006">
    <property type="entry name" value="CheY-like_superfamily"/>
</dbReference>
<evidence type="ECO:0000256" key="4">
    <source>
        <dbReference type="PROSITE-ProRule" id="PRU00169"/>
    </source>
</evidence>
<reference evidence="7 8" key="1">
    <citation type="journal article" date="2013" name="BMC Genomics">
        <title>The miniature genome of a carnivorous plant Genlisea aurea contains a low number of genes and short non-coding sequences.</title>
        <authorList>
            <person name="Leushkin E.V."/>
            <person name="Sutormin R.A."/>
            <person name="Nabieva E.R."/>
            <person name="Penin A.A."/>
            <person name="Kondrashov A.S."/>
            <person name="Logacheva M.D."/>
        </authorList>
    </citation>
    <scope>NUCLEOTIDE SEQUENCE [LARGE SCALE GENOMIC DNA]</scope>
</reference>
<feature type="compositionally biased region" description="Basic and acidic residues" evidence="5">
    <location>
        <begin position="155"/>
        <end position="167"/>
    </location>
</feature>
<dbReference type="GO" id="GO:0000160">
    <property type="term" value="P:phosphorelay signal transduction system"/>
    <property type="evidence" value="ECO:0007669"/>
    <property type="project" value="UniProtKB-KW"/>
</dbReference>
<dbReference type="Proteomes" id="UP000015453">
    <property type="component" value="Unassembled WGS sequence"/>
</dbReference>
<feature type="region of interest" description="Disordered" evidence="5">
    <location>
        <begin position="154"/>
        <end position="178"/>
    </location>
</feature>
<evidence type="ECO:0000256" key="1">
    <source>
        <dbReference type="ARBA" id="ARBA00023012"/>
    </source>
</evidence>
<protein>
    <recommendedName>
        <fullName evidence="6">Response regulatory domain-containing protein</fullName>
    </recommendedName>
</protein>